<comment type="similarity">
    <text evidence="1">Belongs to the TPRG1 family.</text>
</comment>
<proteinExistence type="inferred from homology"/>
<dbReference type="InterPro" id="IPR034753">
    <property type="entry name" value="hSac2"/>
</dbReference>
<feature type="domain" description="HSac2" evidence="3">
    <location>
        <begin position="141"/>
        <end position="313"/>
    </location>
</feature>
<evidence type="ECO:0000256" key="2">
    <source>
        <dbReference type="SAM" id="MobiDB-lite"/>
    </source>
</evidence>
<keyword evidence="5" id="KW-1185">Reference proteome</keyword>
<dbReference type="PANTHER" id="PTHR31108">
    <property type="entry name" value="TUMOR PROTEIN P63-REGULATED GENE 1-LIKE PROTEIN"/>
    <property type="match status" value="1"/>
</dbReference>
<protein>
    <recommendedName>
        <fullName evidence="3">HSac2 domain-containing protein</fullName>
    </recommendedName>
</protein>
<dbReference type="InterPro" id="IPR022158">
    <property type="entry name" value="Inositol_phosphatase"/>
</dbReference>
<dbReference type="PROSITE" id="PS51791">
    <property type="entry name" value="HSAC2"/>
    <property type="match status" value="1"/>
</dbReference>
<dbReference type="AlphaFoldDB" id="A0ABD0XPV9"/>
<evidence type="ECO:0000313" key="5">
    <source>
        <dbReference type="Proteomes" id="UP001557470"/>
    </source>
</evidence>
<reference evidence="4 5" key="1">
    <citation type="submission" date="2024-06" db="EMBL/GenBank/DDBJ databases">
        <authorList>
            <person name="Pan Q."/>
            <person name="Wen M."/>
            <person name="Jouanno E."/>
            <person name="Zahm M."/>
            <person name="Klopp C."/>
            <person name="Cabau C."/>
            <person name="Louis A."/>
            <person name="Berthelot C."/>
            <person name="Parey E."/>
            <person name="Roest Crollius H."/>
            <person name="Montfort J."/>
            <person name="Robinson-Rechavi M."/>
            <person name="Bouchez O."/>
            <person name="Lampietro C."/>
            <person name="Lopez Roques C."/>
            <person name="Donnadieu C."/>
            <person name="Postlethwait J."/>
            <person name="Bobe J."/>
            <person name="Verreycken H."/>
            <person name="Guiguen Y."/>
        </authorList>
    </citation>
    <scope>NUCLEOTIDE SEQUENCE [LARGE SCALE GENOMIC DNA]</scope>
    <source>
        <strain evidence="4">Up_M1</strain>
        <tissue evidence="4">Testis</tissue>
    </source>
</reference>
<dbReference type="Pfam" id="PF12456">
    <property type="entry name" value="hSac2"/>
    <property type="match status" value="1"/>
</dbReference>
<dbReference type="EMBL" id="JAGEUA010000001">
    <property type="protein sequence ID" value="KAL1023388.1"/>
    <property type="molecule type" value="Genomic_DNA"/>
</dbReference>
<gene>
    <name evidence="4" type="ORF">UPYG_G00040210</name>
</gene>
<feature type="compositionally biased region" description="Basic and acidic residues" evidence="2">
    <location>
        <begin position="82"/>
        <end position="98"/>
    </location>
</feature>
<organism evidence="4 5">
    <name type="scientific">Umbra pygmaea</name>
    <name type="common">Eastern mudminnow</name>
    <dbReference type="NCBI Taxonomy" id="75934"/>
    <lineage>
        <taxon>Eukaryota</taxon>
        <taxon>Metazoa</taxon>
        <taxon>Chordata</taxon>
        <taxon>Craniata</taxon>
        <taxon>Vertebrata</taxon>
        <taxon>Euteleostomi</taxon>
        <taxon>Actinopterygii</taxon>
        <taxon>Neopterygii</taxon>
        <taxon>Teleostei</taxon>
        <taxon>Protacanthopterygii</taxon>
        <taxon>Esociformes</taxon>
        <taxon>Umbridae</taxon>
        <taxon>Umbra</taxon>
    </lineage>
</organism>
<name>A0ABD0XPV9_UMBPY</name>
<dbReference type="InterPro" id="IPR040242">
    <property type="entry name" value="TPRG1-like"/>
</dbReference>
<feature type="compositionally biased region" description="Polar residues" evidence="2">
    <location>
        <begin position="71"/>
        <end position="81"/>
    </location>
</feature>
<dbReference type="Proteomes" id="UP001557470">
    <property type="component" value="Unassembled WGS sequence"/>
</dbReference>
<evidence type="ECO:0000256" key="1">
    <source>
        <dbReference type="ARBA" id="ARBA00009163"/>
    </source>
</evidence>
<evidence type="ECO:0000259" key="3">
    <source>
        <dbReference type="PROSITE" id="PS51791"/>
    </source>
</evidence>
<evidence type="ECO:0000313" key="4">
    <source>
        <dbReference type="EMBL" id="KAL1023388.1"/>
    </source>
</evidence>
<comment type="caution">
    <text evidence="4">The sequence shown here is derived from an EMBL/GenBank/DDBJ whole genome shotgun (WGS) entry which is preliminary data.</text>
</comment>
<accession>A0ABD0XPV9</accession>
<dbReference type="PANTHER" id="PTHR31108:SF6">
    <property type="entry name" value="TUMOR PROTEIN P63-REGULATED GENE 1 PROTEIN"/>
    <property type="match status" value="1"/>
</dbReference>
<sequence length="348" mass="39088">MLPVIAQWNWQAVFSLAHLRYRFITLLRNPTMSEGNTDTLTAVELDIPEPGPQTQSSAQLDLPRTSPQPPRSAQTQGQTHSQAEHQVLEEGHPGKEPGEQCPATLLTPGDGVGAGAMEDVGAKGSHWTSAIDQFKLKRFFVLRPGTIDQALADIQVLVNQEEDGAVLGVWLMAEVDHWNNERERVVLITERSLLVCKYDFVMFNCEQIQRIPLNFIDRIAHGNFIFPQRSLLKREGEGVRVFWDRLREPSFSSRWNPFATDYPYNTFTYHPVSNVDDKFTALCEIHSFQKQLTEAAQKAHLKKPIPGKANGVLVLNQPLLIEAFVGLMSFIGNQNKLGYSLARGNIGF</sequence>
<feature type="region of interest" description="Disordered" evidence="2">
    <location>
        <begin position="46"/>
        <end position="118"/>
    </location>
</feature>